<dbReference type="InterPro" id="IPR027443">
    <property type="entry name" value="IPNS-like_sf"/>
</dbReference>
<protein>
    <submittedName>
        <fullName evidence="2">Gibberellin 2-beta-dioxygenase 4</fullName>
    </submittedName>
</protein>
<evidence type="ECO:0000313" key="3">
    <source>
        <dbReference type="Proteomes" id="UP000233837"/>
    </source>
</evidence>
<reference evidence="2 3" key="2">
    <citation type="journal article" date="2017" name="Nature">
        <title>The Apostasia genome and the evolution of orchids.</title>
        <authorList>
            <person name="Zhang G.Q."/>
            <person name="Liu K.W."/>
            <person name="Li Z."/>
            <person name="Lohaus R."/>
            <person name="Hsiao Y.Y."/>
            <person name="Niu S.C."/>
            <person name="Wang J.Y."/>
            <person name="Lin Y.C."/>
            <person name="Xu Q."/>
            <person name="Chen L.J."/>
            <person name="Yoshida K."/>
            <person name="Fujiwara S."/>
            <person name="Wang Z.W."/>
            <person name="Zhang Y.Q."/>
            <person name="Mitsuda N."/>
            <person name="Wang M."/>
            <person name="Liu G.H."/>
            <person name="Pecoraro L."/>
            <person name="Huang H.X."/>
            <person name="Xiao X.J."/>
            <person name="Lin M."/>
            <person name="Wu X.Y."/>
            <person name="Wu W.L."/>
            <person name="Chen Y.Y."/>
            <person name="Chang S.B."/>
            <person name="Sakamoto S."/>
            <person name="Ohme-Takagi M."/>
            <person name="Yagi M."/>
            <person name="Zeng S.J."/>
            <person name="Shen C.Y."/>
            <person name="Yeh C.M."/>
            <person name="Luo Y.B."/>
            <person name="Tsai W.C."/>
            <person name="Van de Peer Y."/>
            <person name="Liu Z.J."/>
        </authorList>
    </citation>
    <scope>NUCLEOTIDE SEQUENCE [LARGE SCALE GENOMIC DNA]</scope>
    <source>
        <tissue evidence="2">The whole plant</tissue>
    </source>
</reference>
<name>A0A2I0VEK3_9ASPA</name>
<keyword evidence="3" id="KW-1185">Reference proteome</keyword>
<gene>
    <name evidence="2" type="primary">GA2OX4</name>
    <name evidence="2" type="ORF">MA16_Dca016042</name>
</gene>
<feature type="domain" description="Isopenicillin N synthase-like Fe(2+) 2OG dioxygenase" evidence="1">
    <location>
        <begin position="31"/>
        <end position="82"/>
    </location>
</feature>
<reference evidence="2 3" key="1">
    <citation type="journal article" date="2016" name="Sci. Rep.">
        <title>The Dendrobium catenatum Lindl. genome sequence provides insights into polysaccharide synthase, floral development and adaptive evolution.</title>
        <authorList>
            <person name="Zhang G.Q."/>
            <person name="Xu Q."/>
            <person name="Bian C."/>
            <person name="Tsai W.C."/>
            <person name="Yeh C.M."/>
            <person name="Liu K.W."/>
            <person name="Yoshida K."/>
            <person name="Zhang L.S."/>
            <person name="Chang S.B."/>
            <person name="Chen F."/>
            <person name="Shi Y."/>
            <person name="Su Y.Y."/>
            <person name="Zhang Y.Q."/>
            <person name="Chen L.J."/>
            <person name="Yin Y."/>
            <person name="Lin M."/>
            <person name="Huang H."/>
            <person name="Deng H."/>
            <person name="Wang Z.W."/>
            <person name="Zhu S.L."/>
            <person name="Zhao X."/>
            <person name="Deng C."/>
            <person name="Niu S.C."/>
            <person name="Huang J."/>
            <person name="Wang M."/>
            <person name="Liu G.H."/>
            <person name="Yang H.J."/>
            <person name="Xiao X.J."/>
            <person name="Hsiao Y.Y."/>
            <person name="Wu W.L."/>
            <person name="Chen Y.Y."/>
            <person name="Mitsuda N."/>
            <person name="Ohme-Takagi M."/>
            <person name="Luo Y.B."/>
            <person name="Van de Peer Y."/>
            <person name="Liu Z.J."/>
        </authorList>
    </citation>
    <scope>NUCLEOTIDE SEQUENCE [LARGE SCALE GENOMIC DNA]</scope>
    <source>
        <tissue evidence="2">The whole plant</tissue>
    </source>
</reference>
<proteinExistence type="predicted"/>
<organism evidence="2 3">
    <name type="scientific">Dendrobium catenatum</name>
    <dbReference type="NCBI Taxonomy" id="906689"/>
    <lineage>
        <taxon>Eukaryota</taxon>
        <taxon>Viridiplantae</taxon>
        <taxon>Streptophyta</taxon>
        <taxon>Embryophyta</taxon>
        <taxon>Tracheophyta</taxon>
        <taxon>Spermatophyta</taxon>
        <taxon>Magnoliopsida</taxon>
        <taxon>Liliopsida</taxon>
        <taxon>Asparagales</taxon>
        <taxon>Orchidaceae</taxon>
        <taxon>Epidendroideae</taxon>
        <taxon>Malaxideae</taxon>
        <taxon>Dendrobiinae</taxon>
        <taxon>Dendrobium</taxon>
    </lineage>
</organism>
<dbReference type="GO" id="GO:0051213">
    <property type="term" value="F:dioxygenase activity"/>
    <property type="evidence" value="ECO:0007669"/>
    <property type="project" value="UniProtKB-KW"/>
</dbReference>
<dbReference type="Proteomes" id="UP000233837">
    <property type="component" value="Unassembled WGS sequence"/>
</dbReference>
<dbReference type="Gene3D" id="2.60.120.330">
    <property type="entry name" value="B-lactam Antibiotic, Isopenicillin N Synthase, Chain"/>
    <property type="match status" value="1"/>
</dbReference>
<dbReference type="InterPro" id="IPR044861">
    <property type="entry name" value="IPNS-like_FE2OG_OXY"/>
</dbReference>
<dbReference type="AlphaFoldDB" id="A0A2I0VEK3"/>
<evidence type="ECO:0000259" key="1">
    <source>
        <dbReference type="Pfam" id="PF03171"/>
    </source>
</evidence>
<evidence type="ECO:0000313" key="2">
    <source>
        <dbReference type="EMBL" id="PKU61846.1"/>
    </source>
</evidence>
<sequence length="124" mass="13420">MRGIALALGGPSDAFDGEIAGDSFWAMRLIGYPGSYDATSLLTLINQDDNVDALQVRNKSGEWIWVVPIPGTFVCNIGDMLKPNYNTTVEPLEFCKLKTGGVGSFQGVIYGKHLVHKVKANFGL</sequence>
<dbReference type="Pfam" id="PF03171">
    <property type="entry name" value="2OG-FeII_Oxy"/>
    <property type="match status" value="1"/>
</dbReference>
<dbReference type="SUPFAM" id="SSF51197">
    <property type="entry name" value="Clavaminate synthase-like"/>
    <property type="match status" value="1"/>
</dbReference>
<dbReference type="EMBL" id="KZ503723">
    <property type="protein sequence ID" value="PKU61846.1"/>
    <property type="molecule type" value="Genomic_DNA"/>
</dbReference>
<keyword evidence="2" id="KW-0223">Dioxygenase</keyword>
<keyword evidence="2" id="KW-0560">Oxidoreductase</keyword>
<accession>A0A2I0VEK3</accession>